<dbReference type="EMBL" id="CP063849">
    <property type="protein sequence ID" value="QOY90100.1"/>
    <property type="molecule type" value="Genomic_DNA"/>
</dbReference>
<proteinExistence type="predicted"/>
<dbReference type="Gene3D" id="1.10.287.130">
    <property type="match status" value="1"/>
</dbReference>
<name>A0A7S7SNG7_PALFE</name>
<evidence type="ECO:0000256" key="6">
    <source>
        <dbReference type="ARBA" id="ARBA00022777"/>
    </source>
</evidence>
<evidence type="ECO:0000259" key="8">
    <source>
        <dbReference type="PROSITE" id="PS50109"/>
    </source>
</evidence>
<dbReference type="CDD" id="cd00082">
    <property type="entry name" value="HisKA"/>
    <property type="match status" value="1"/>
</dbReference>
<keyword evidence="5" id="KW-0808">Transferase</keyword>
<feature type="domain" description="Histidine kinase" evidence="8">
    <location>
        <begin position="309"/>
        <end position="529"/>
    </location>
</feature>
<dbReference type="SMART" id="SM00304">
    <property type="entry name" value="HAMP"/>
    <property type="match status" value="1"/>
</dbReference>
<organism evidence="10 11">
    <name type="scientific">Paludibaculum fermentans</name>
    <dbReference type="NCBI Taxonomy" id="1473598"/>
    <lineage>
        <taxon>Bacteria</taxon>
        <taxon>Pseudomonadati</taxon>
        <taxon>Acidobacteriota</taxon>
        <taxon>Terriglobia</taxon>
        <taxon>Bryobacterales</taxon>
        <taxon>Bryobacteraceae</taxon>
        <taxon>Paludibaculum</taxon>
    </lineage>
</organism>
<dbReference type="Gene3D" id="6.10.340.10">
    <property type="match status" value="1"/>
</dbReference>
<evidence type="ECO:0000256" key="5">
    <source>
        <dbReference type="ARBA" id="ARBA00022679"/>
    </source>
</evidence>
<dbReference type="RefSeq" id="WP_194451764.1">
    <property type="nucleotide sequence ID" value="NZ_CP063849.1"/>
</dbReference>
<dbReference type="KEGG" id="pfer:IRI77_09140"/>
<dbReference type="InterPro" id="IPR036890">
    <property type="entry name" value="HATPase_C_sf"/>
</dbReference>
<dbReference type="PANTHER" id="PTHR43065:SF42">
    <property type="entry name" value="TWO-COMPONENT SENSOR PPRA"/>
    <property type="match status" value="1"/>
</dbReference>
<dbReference type="PRINTS" id="PR00344">
    <property type="entry name" value="BCTRLSENSOR"/>
</dbReference>
<keyword evidence="6" id="KW-0418">Kinase</keyword>
<reference evidence="10 11" key="1">
    <citation type="submission" date="2020-10" db="EMBL/GenBank/DDBJ databases">
        <title>Complete genome sequence of Paludibaculum fermentans P105T, a facultatively anaerobic acidobacterium capable of dissimilatory Fe(III) reduction.</title>
        <authorList>
            <person name="Dedysh S.N."/>
            <person name="Beletsky A.V."/>
            <person name="Kulichevskaya I.S."/>
            <person name="Mardanov A.V."/>
            <person name="Ravin N.V."/>
        </authorList>
    </citation>
    <scope>NUCLEOTIDE SEQUENCE [LARGE SCALE GENOMIC DNA]</scope>
    <source>
        <strain evidence="10 11">P105</strain>
    </source>
</reference>
<evidence type="ECO:0000259" key="9">
    <source>
        <dbReference type="PROSITE" id="PS50885"/>
    </source>
</evidence>
<keyword evidence="11" id="KW-1185">Reference proteome</keyword>
<dbReference type="InterPro" id="IPR003594">
    <property type="entry name" value="HATPase_dom"/>
</dbReference>
<dbReference type="Gene3D" id="3.30.450.290">
    <property type="match status" value="1"/>
</dbReference>
<evidence type="ECO:0000313" key="11">
    <source>
        <dbReference type="Proteomes" id="UP000593892"/>
    </source>
</evidence>
<dbReference type="GO" id="GO:0016020">
    <property type="term" value="C:membrane"/>
    <property type="evidence" value="ECO:0007669"/>
    <property type="project" value="UniProtKB-SubCell"/>
</dbReference>
<dbReference type="CDD" id="cd06225">
    <property type="entry name" value="HAMP"/>
    <property type="match status" value="1"/>
</dbReference>
<dbReference type="Pfam" id="PF02518">
    <property type="entry name" value="HATPase_c"/>
    <property type="match status" value="1"/>
</dbReference>
<dbReference type="SMART" id="SM00387">
    <property type="entry name" value="HATPase_c"/>
    <property type="match status" value="1"/>
</dbReference>
<keyword evidence="4" id="KW-0597">Phosphoprotein</keyword>
<dbReference type="AlphaFoldDB" id="A0A7S7SNG7"/>
<comment type="catalytic activity">
    <reaction evidence="1">
        <text>ATP + protein L-histidine = ADP + protein N-phospho-L-histidine.</text>
        <dbReference type="EC" id="2.7.13.3"/>
    </reaction>
</comment>
<dbReference type="GO" id="GO:0000155">
    <property type="term" value="F:phosphorelay sensor kinase activity"/>
    <property type="evidence" value="ECO:0007669"/>
    <property type="project" value="InterPro"/>
</dbReference>
<evidence type="ECO:0000256" key="4">
    <source>
        <dbReference type="ARBA" id="ARBA00022553"/>
    </source>
</evidence>
<dbReference type="Pfam" id="PF00512">
    <property type="entry name" value="HisKA"/>
    <property type="match status" value="1"/>
</dbReference>
<keyword evidence="7" id="KW-0472">Membrane</keyword>
<keyword evidence="7" id="KW-0812">Transmembrane</keyword>
<protein>
    <recommendedName>
        <fullName evidence="3">histidine kinase</fullName>
        <ecNumber evidence="3">2.7.13.3</ecNumber>
    </recommendedName>
</protein>
<accession>A0A7S7SNG7</accession>
<dbReference type="SUPFAM" id="SSF47384">
    <property type="entry name" value="Homodimeric domain of signal transducing histidine kinase"/>
    <property type="match status" value="1"/>
</dbReference>
<gene>
    <name evidence="10" type="ORF">IRI77_09140</name>
</gene>
<dbReference type="PROSITE" id="PS50109">
    <property type="entry name" value="HIS_KIN"/>
    <property type="match status" value="1"/>
</dbReference>
<dbReference type="PROSITE" id="PS50885">
    <property type="entry name" value="HAMP"/>
    <property type="match status" value="1"/>
</dbReference>
<dbReference type="PANTHER" id="PTHR43065">
    <property type="entry name" value="SENSOR HISTIDINE KINASE"/>
    <property type="match status" value="1"/>
</dbReference>
<dbReference type="SUPFAM" id="SSF55874">
    <property type="entry name" value="ATPase domain of HSP90 chaperone/DNA topoisomerase II/histidine kinase"/>
    <property type="match status" value="1"/>
</dbReference>
<sequence>MPRRLSSKLIVSLTVIVILINVVAGVVYLRVQNQHTLETMILGADQLSKSITSATWHAMKDDHRSAAYDIMSVIAAKQGVDRIRMFNREGRLMFSTKKGDNAQLMTVNEQPCVACHGSMPVKVEVAPASRVRIYSGTDGRDSLNMVTPIYNEASCSQADCHAHPARTRVLGVLDVALSLDPVRQEEAAMTQHTVVTTGITILLTAVFIFFFVRYFVGVPIRELIEGTHAVSEMELGTPIRISHSSEEMDALVTSFNTMRDRLQGAMDEINTFTQSLEKKVEDRTQQLKAAQQKLLHNDRLASLGQLAASVAHEINNPVSGVLNLAMLMQRILKDDGVPPNRLADFRKYLGQVATETARVGRIVSDLLAFSRRSKPQRTPADLNRIIRSTLTLAAHKLKLCDTEVEVDLPADLPTVSCDPSQMQQVVLNLVLNAAEATQSKGGGKVLVRTRVAADQKCVEMLVQDNGEGISPENLSKIFDPFFTSKPEGKGVGLGLAVIYGIVQAHDGEIDVKSTVGEGATFTVTIPMESAVKPAAAPAEPVV</sequence>
<dbReference type="InterPro" id="IPR003660">
    <property type="entry name" value="HAMP_dom"/>
</dbReference>
<evidence type="ECO:0000256" key="3">
    <source>
        <dbReference type="ARBA" id="ARBA00012438"/>
    </source>
</evidence>
<evidence type="ECO:0000256" key="2">
    <source>
        <dbReference type="ARBA" id="ARBA00004370"/>
    </source>
</evidence>
<dbReference type="EC" id="2.7.13.3" evidence="3"/>
<evidence type="ECO:0000256" key="1">
    <source>
        <dbReference type="ARBA" id="ARBA00000085"/>
    </source>
</evidence>
<feature type="domain" description="HAMP" evidence="9">
    <location>
        <begin position="214"/>
        <end position="267"/>
    </location>
</feature>
<dbReference type="InterPro" id="IPR005467">
    <property type="entry name" value="His_kinase_dom"/>
</dbReference>
<dbReference type="InterPro" id="IPR004358">
    <property type="entry name" value="Sig_transdc_His_kin-like_C"/>
</dbReference>
<keyword evidence="7" id="KW-1133">Transmembrane helix</keyword>
<comment type="subcellular location">
    <subcellularLocation>
        <location evidence="2">Membrane</location>
    </subcellularLocation>
</comment>
<dbReference type="Pfam" id="PF00672">
    <property type="entry name" value="HAMP"/>
    <property type="match status" value="1"/>
</dbReference>
<dbReference type="SUPFAM" id="SSF158472">
    <property type="entry name" value="HAMP domain-like"/>
    <property type="match status" value="1"/>
</dbReference>
<evidence type="ECO:0000313" key="10">
    <source>
        <dbReference type="EMBL" id="QOY90100.1"/>
    </source>
</evidence>
<evidence type="ECO:0000256" key="7">
    <source>
        <dbReference type="SAM" id="Phobius"/>
    </source>
</evidence>
<dbReference type="SMART" id="SM00388">
    <property type="entry name" value="HisKA"/>
    <property type="match status" value="1"/>
</dbReference>
<dbReference type="Proteomes" id="UP000593892">
    <property type="component" value="Chromosome"/>
</dbReference>
<dbReference type="InterPro" id="IPR003661">
    <property type="entry name" value="HisK_dim/P_dom"/>
</dbReference>
<dbReference type="Gene3D" id="3.30.565.10">
    <property type="entry name" value="Histidine kinase-like ATPase, C-terminal domain"/>
    <property type="match status" value="1"/>
</dbReference>
<feature type="transmembrane region" description="Helical" evidence="7">
    <location>
        <begin position="194"/>
        <end position="216"/>
    </location>
</feature>
<dbReference type="InterPro" id="IPR036097">
    <property type="entry name" value="HisK_dim/P_sf"/>
</dbReference>